<sequence>MHLLVFSESKRAIFVLVSMFNKSQRTILEKVKRLIKKAYTSFLKDFYEAQFIRDKPLYDNFESPIKKLHTSNEHEPADQKLNS</sequence>
<dbReference type="EMBL" id="CM034398">
    <property type="protein sequence ID" value="KAJ0177047.1"/>
    <property type="molecule type" value="Genomic_DNA"/>
</dbReference>
<reference evidence="1 2" key="1">
    <citation type="journal article" date="2021" name="Front. Genet.">
        <title>Chromosome-Level Genome Assembly Reveals Significant Gene Expansion in the Toll and IMD Signaling Pathways of Dendrolimus kikuchii.</title>
        <authorList>
            <person name="Zhou J."/>
            <person name="Wu P."/>
            <person name="Xiong Z."/>
            <person name="Liu N."/>
            <person name="Zhao N."/>
            <person name="Ji M."/>
            <person name="Qiu Y."/>
            <person name="Yang B."/>
        </authorList>
    </citation>
    <scope>NUCLEOTIDE SEQUENCE [LARGE SCALE GENOMIC DNA]</scope>
    <source>
        <strain evidence="1">Ann1</strain>
    </source>
</reference>
<proteinExistence type="predicted"/>
<evidence type="ECO:0000313" key="1">
    <source>
        <dbReference type="EMBL" id="KAJ0177047.1"/>
    </source>
</evidence>
<name>A0ACC1CZL5_9NEOP</name>
<organism evidence="1 2">
    <name type="scientific">Dendrolimus kikuchii</name>
    <dbReference type="NCBI Taxonomy" id="765133"/>
    <lineage>
        <taxon>Eukaryota</taxon>
        <taxon>Metazoa</taxon>
        <taxon>Ecdysozoa</taxon>
        <taxon>Arthropoda</taxon>
        <taxon>Hexapoda</taxon>
        <taxon>Insecta</taxon>
        <taxon>Pterygota</taxon>
        <taxon>Neoptera</taxon>
        <taxon>Endopterygota</taxon>
        <taxon>Lepidoptera</taxon>
        <taxon>Glossata</taxon>
        <taxon>Ditrysia</taxon>
        <taxon>Bombycoidea</taxon>
        <taxon>Lasiocampidae</taxon>
        <taxon>Dendrolimus</taxon>
    </lineage>
</organism>
<comment type="caution">
    <text evidence="1">The sequence shown here is derived from an EMBL/GenBank/DDBJ whole genome shotgun (WGS) entry which is preliminary data.</text>
</comment>
<dbReference type="Proteomes" id="UP000824533">
    <property type="component" value="Linkage Group LG12"/>
</dbReference>
<accession>A0ACC1CZL5</accession>
<keyword evidence="2" id="KW-1185">Reference proteome</keyword>
<evidence type="ECO:0000313" key="2">
    <source>
        <dbReference type="Proteomes" id="UP000824533"/>
    </source>
</evidence>
<protein>
    <submittedName>
        <fullName evidence="1">Uncharacterized protein</fullName>
    </submittedName>
</protein>
<gene>
    <name evidence="1" type="ORF">K1T71_007056</name>
</gene>